<dbReference type="UniPathway" id="UPA00196"/>
<feature type="transmembrane region" description="Helical" evidence="12">
    <location>
        <begin position="685"/>
        <end position="702"/>
    </location>
</feature>
<comment type="similarity">
    <text evidence="3 12">Belongs to the PIGG/PIGN/PIGO family. PIGN subfamily.</text>
</comment>
<keyword evidence="5 12" id="KW-0337">GPI-anchor biosynthesis</keyword>
<dbReference type="CDD" id="cd16020">
    <property type="entry name" value="GPI_EPT_1"/>
    <property type="match status" value="1"/>
</dbReference>
<evidence type="ECO:0000256" key="6">
    <source>
        <dbReference type="ARBA" id="ARBA00022679"/>
    </source>
</evidence>
<dbReference type="EMBL" id="LNIX01000001">
    <property type="protein sequence ID" value="OXA62112.1"/>
    <property type="molecule type" value="Genomic_DNA"/>
</dbReference>
<accession>A0A226EX00</accession>
<evidence type="ECO:0000256" key="7">
    <source>
        <dbReference type="ARBA" id="ARBA00022692"/>
    </source>
</evidence>
<proteinExistence type="inferred from homology"/>
<evidence type="ECO:0000256" key="8">
    <source>
        <dbReference type="ARBA" id="ARBA00022824"/>
    </source>
</evidence>
<evidence type="ECO:0000256" key="4">
    <source>
        <dbReference type="ARBA" id="ARBA00020831"/>
    </source>
</evidence>
<evidence type="ECO:0000256" key="3">
    <source>
        <dbReference type="ARBA" id="ARBA00008400"/>
    </source>
</evidence>
<comment type="subcellular location">
    <subcellularLocation>
        <location evidence="1 12">Endoplasmic reticulum membrane</location>
        <topology evidence="1 12">Multi-pass membrane protein</topology>
    </subcellularLocation>
</comment>
<dbReference type="OrthoDB" id="2748310at2759"/>
<dbReference type="Pfam" id="PF04987">
    <property type="entry name" value="PigN"/>
    <property type="match status" value="1"/>
</dbReference>
<dbReference type="Proteomes" id="UP000198287">
    <property type="component" value="Unassembled WGS sequence"/>
</dbReference>
<dbReference type="GO" id="GO:0006506">
    <property type="term" value="P:GPI anchor biosynthetic process"/>
    <property type="evidence" value="ECO:0007669"/>
    <property type="project" value="UniProtKB-UniPathway"/>
</dbReference>
<evidence type="ECO:0000313" key="16">
    <source>
        <dbReference type="Proteomes" id="UP000198287"/>
    </source>
</evidence>
<evidence type="ECO:0000256" key="2">
    <source>
        <dbReference type="ARBA" id="ARBA00004687"/>
    </source>
</evidence>
<dbReference type="InterPro" id="IPR037671">
    <property type="entry name" value="PIGN_N"/>
</dbReference>
<reference evidence="15 16" key="1">
    <citation type="submission" date="2015-12" db="EMBL/GenBank/DDBJ databases">
        <title>The genome of Folsomia candida.</title>
        <authorList>
            <person name="Faddeeva A."/>
            <person name="Derks M.F."/>
            <person name="Anvar Y."/>
            <person name="Smit S."/>
            <person name="Van Straalen N."/>
            <person name="Roelofs D."/>
        </authorList>
    </citation>
    <scope>NUCLEOTIDE SEQUENCE [LARGE SCALE GENOMIC DNA]</scope>
    <source>
        <strain evidence="15 16">VU population</strain>
        <tissue evidence="15">Whole body</tissue>
    </source>
</reference>
<dbReference type="InterPro" id="IPR017852">
    <property type="entry name" value="GPI_EtnP_transferase_1_C"/>
</dbReference>
<keyword evidence="11" id="KW-0325">Glycoprotein</keyword>
<dbReference type="Pfam" id="PF01663">
    <property type="entry name" value="Phosphodiest"/>
    <property type="match status" value="1"/>
</dbReference>
<name>A0A226EX00_FOLCA</name>
<dbReference type="STRING" id="158441.A0A226EX00"/>
<feature type="transmembrane region" description="Helical" evidence="12">
    <location>
        <begin position="850"/>
        <end position="871"/>
    </location>
</feature>
<keyword evidence="16" id="KW-1185">Reference proteome</keyword>
<dbReference type="InterPro" id="IPR017850">
    <property type="entry name" value="Alkaline_phosphatase_core_sf"/>
</dbReference>
<feature type="transmembrane region" description="Helical" evidence="12">
    <location>
        <begin position="410"/>
        <end position="434"/>
    </location>
</feature>
<feature type="signal peptide" evidence="13">
    <location>
        <begin position="1"/>
        <end position="21"/>
    </location>
</feature>
<feature type="domain" description="GPI ethanolamine phosphate transferase 1 C-terminal" evidence="14">
    <location>
        <begin position="403"/>
        <end position="843"/>
    </location>
</feature>
<feature type="transmembrane region" description="Helical" evidence="12">
    <location>
        <begin position="554"/>
        <end position="574"/>
    </location>
</feature>
<feature type="transmembrane region" description="Helical" evidence="12">
    <location>
        <begin position="639"/>
        <end position="655"/>
    </location>
</feature>
<feature type="transmembrane region" description="Helical" evidence="12">
    <location>
        <begin position="613"/>
        <end position="633"/>
    </location>
</feature>
<keyword evidence="13" id="KW-0732">Signal</keyword>
<protein>
    <recommendedName>
        <fullName evidence="4 12">GPI ethanolamine phosphate transferase 1</fullName>
        <ecNumber evidence="12">2.-.-.-</ecNumber>
    </recommendedName>
</protein>
<dbReference type="Gene3D" id="3.40.720.10">
    <property type="entry name" value="Alkaline Phosphatase, subunit A"/>
    <property type="match status" value="1"/>
</dbReference>
<dbReference type="EC" id="2.-.-.-" evidence="12"/>
<organism evidence="15 16">
    <name type="scientific">Folsomia candida</name>
    <name type="common">Springtail</name>
    <dbReference type="NCBI Taxonomy" id="158441"/>
    <lineage>
        <taxon>Eukaryota</taxon>
        <taxon>Metazoa</taxon>
        <taxon>Ecdysozoa</taxon>
        <taxon>Arthropoda</taxon>
        <taxon>Hexapoda</taxon>
        <taxon>Collembola</taxon>
        <taxon>Entomobryomorpha</taxon>
        <taxon>Isotomoidea</taxon>
        <taxon>Isotomidae</taxon>
        <taxon>Proisotominae</taxon>
        <taxon>Folsomia</taxon>
    </lineage>
</organism>
<comment type="caution">
    <text evidence="15">The sequence shown here is derived from an EMBL/GenBank/DDBJ whole genome shotgun (WGS) entry which is preliminary data.</text>
</comment>
<keyword evidence="6 12" id="KW-0808">Transferase</keyword>
<evidence type="ECO:0000256" key="9">
    <source>
        <dbReference type="ARBA" id="ARBA00022989"/>
    </source>
</evidence>
<evidence type="ECO:0000313" key="15">
    <source>
        <dbReference type="EMBL" id="OXA62112.1"/>
    </source>
</evidence>
<evidence type="ECO:0000256" key="13">
    <source>
        <dbReference type="SAM" id="SignalP"/>
    </source>
</evidence>
<keyword evidence="10 12" id="KW-0472">Membrane</keyword>
<feature type="transmembrane region" description="Helical" evidence="12">
    <location>
        <begin position="502"/>
        <end position="519"/>
    </location>
</feature>
<keyword evidence="9 12" id="KW-1133">Transmembrane helix</keyword>
<dbReference type="GO" id="GO:0005789">
    <property type="term" value="C:endoplasmic reticulum membrane"/>
    <property type="evidence" value="ECO:0007669"/>
    <property type="project" value="UniProtKB-SubCell"/>
</dbReference>
<dbReference type="InterPro" id="IPR007070">
    <property type="entry name" value="GPI_EtnP_transferase_1"/>
</dbReference>
<feature type="transmembrane region" description="Helical" evidence="12">
    <location>
        <begin position="747"/>
        <end position="765"/>
    </location>
</feature>
<keyword evidence="7 12" id="KW-0812">Transmembrane</keyword>
<gene>
    <name evidence="15" type="ORF">Fcan01_03464</name>
</gene>
<dbReference type="PANTHER" id="PTHR12250">
    <property type="entry name" value="PHOSPHATIDYLINOSITOL GLYCAN, CLASS N"/>
    <property type="match status" value="1"/>
</dbReference>
<feature type="transmembrane region" description="Helical" evidence="12">
    <location>
        <begin position="820"/>
        <end position="838"/>
    </location>
</feature>
<evidence type="ECO:0000259" key="14">
    <source>
        <dbReference type="Pfam" id="PF04987"/>
    </source>
</evidence>
<keyword evidence="8 12" id="KW-0256">Endoplasmic reticulum</keyword>
<comment type="pathway">
    <text evidence="2 12">Glycolipid biosynthesis; glycosylphosphatidylinositol-anchor biosynthesis.</text>
</comment>
<evidence type="ECO:0000256" key="11">
    <source>
        <dbReference type="ARBA" id="ARBA00023180"/>
    </source>
</evidence>
<dbReference type="SUPFAM" id="SSF53649">
    <property type="entry name" value="Alkaline phosphatase-like"/>
    <property type="match status" value="1"/>
</dbReference>
<dbReference type="InterPro" id="IPR002591">
    <property type="entry name" value="Phosphodiest/P_Trfase"/>
</dbReference>
<sequence>MRGVWVIAFLVNLFLLGSVFDIYFKSPIVHVPNSHRAILDNPPSSLKRLVFFVADGLRGDTFFNNPHLRPYLSSVMSRKNVGVAVGISDTRVPTESRPGHIAMLAGFYEDPSAVFTGWKNNLVEFDSVFNQSKGSIALGSPDVVNMFAQGEAKSKIYSETYPSDWQDFLEGNSSVLDTWVFDRFKILTEQQRLPRHGNLIIFLHLLGIDNTGHATKPHSREYESGLTVVDDIVAKVENLMENYYGDKETLFLFTSDHGMTDWGSHGSGSVEETETPIVVWGPGIKNTENLRINQADIAALVAGSLGSAFPSNSVGKFPTQIWNDQSFAYANLRSNFLQVMELTKTKKDKISSERNFPLVAFPDEEMLIQVLQNTDRLMKDGNIADAILRLDSAFEEALQTNVYYERYNQTLMICFSFGTFLLLMILVASSVLSLDDHDRHRSSFSLHLKLLLWGFGIGTLITKGIIGWSLWKVGYCFIPTYLCFLLNYKLRQQKIALRQKAKLAWSLGLSILGVLLLLLSFWERSVLSGILLLNLVWVLKSHTKKNGRMKRRDFILHLVAVVILALFPAVPIIGRARSPFFTTLGPLVSCGMAVVGLVFLGGSGGLQSAEDQLVLATQLFLQMSAALLSHFPSFMGTRLLAWTSLLLSLICPMLTSSTMVVLRLLSIFLALGTPFSFLGISYETLFFPALFLVLMLFLKLEIGEEFGEESGRRKWPEFFTLSRQEEPLTRRNNKQEIVNIHRAFRRAWLHLFFVFLSFFGTGNIGSVSSFDPSSTRCFVSVFSPWVMMLLMLVKILAPFLLVSSFWRALLPSSRDVERNFGILLLLCQAMSLVMFFKVRNTGSWLDIGMSISHFVIVQATTLFLLLFHFIAHYLVTRELLGPPADLPTTKIDVTSSQKRL</sequence>
<feature type="transmembrane region" description="Helical" evidence="12">
    <location>
        <begin position="472"/>
        <end position="490"/>
    </location>
</feature>
<feature type="chain" id="PRO_5012488782" description="GPI ethanolamine phosphate transferase 1" evidence="13">
    <location>
        <begin position="22"/>
        <end position="900"/>
    </location>
</feature>
<dbReference type="AlphaFoldDB" id="A0A226EX00"/>
<feature type="transmembrane region" description="Helical" evidence="12">
    <location>
        <begin position="446"/>
        <end position="466"/>
    </location>
</feature>
<dbReference type="GO" id="GO:0051377">
    <property type="term" value="F:mannose-ethanolamine phosphotransferase activity"/>
    <property type="evidence" value="ECO:0007669"/>
    <property type="project" value="UniProtKB-UniRule"/>
</dbReference>
<evidence type="ECO:0000256" key="10">
    <source>
        <dbReference type="ARBA" id="ARBA00023136"/>
    </source>
</evidence>
<dbReference type="PANTHER" id="PTHR12250:SF0">
    <property type="entry name" value="GPI ETHANOLAMINE PHOSPHATE TRANSFERASE 1"/>
    <property type="match status" value="1"/>
</dbReference>
<evidence type="ECO:0000256" key="1">
    <source>
        <dbReference type="ARBA" id="ARBA00004477"/>
    </source>
</evidence>
<feature type="transmembrane region" description="Helical" evidence="12">
    <location>
        <begin position="580"/>
        <end position="601"/>
    </location>
</feature>
<comment type="function">
    <text evidence="12">Ethanolamine phosphate transferase involved in glycosylphosphatidylinositol-anchor biosynthesis. Transfers ethanolamine phosphate to the first alpha-1,4-linked mannose of the glycosylphosphatidylinositol precursor of GPI-anchor.</text>
</comment>
<feature type="transmembrane region" description="Helical" evidence="12">
    <location>
        <begin position="785"/>
        <end position="808"/>
    </location>
</feature>
<evidence type="ECO:0000256" key="5">
    <source>
        <dbReference type="ARBA" id="ARBA00022502"/>
    </source>
</evidence>
<dbReference type="OMA" id="QSYFHRE"/>
<evidence type="ECO:0000256" key="12">
    <source>
        <dbReference type="RuleBase" id="RU367138"/>
    </source>
</evidence>